<keyword evidence="2 6" id="KW-0067">ATP-binding</keyword>
<accession>H2YG00</accession>
<dbReference type="GO" id="GO:0007015">
    <property type="term" value="P:actin filament organization"/>
    <property type="evidence" value="ECO:0007669"/>
    <property type="project" value="TreeGrafter"/>
</dbReference>
<dbReference type="GO" id="GO:0005524">
    <property type="term" value="F:ATP binding"/>
    <property type="evidence" value="ECO:0007669"/>
    <property type="project" value="UniProtKB-UniRule"/>
</dbReference>
<dbReference type="GO" id="GO:0016459">
    <property type="term" value="C:myosin complex"/>
    <property type="evidence" value="ECO:0007669"/>
    <property type="project" value="UniProtKB-KW"/>
</dbReference>
<evidence type="ECO:0000256" key="4">
    <source>
        <dbReference type="ARBA" id="ARBA00023175"/>
    </source>
</evidence>
<protein>
    <recommendedName>
        <fullName evidence="7">Myosin motor domain-containing protein</fullName>
    </recommendedName>
</protein>
<dbReference type="Gene3D" id="3.40.850.10">
    <property type="entry name" value="Kinesin motor domain"/>
    <property type="match status" value="1"/>
</dbReference>
<evidence type="ECO:0000256" key="5">
    <source>
        <dbReference type="ARBA" id="ARBA00023203"/>
    </source>
</evidence>
<dbReference type="OMA" id="TFMSELE"/>
<evidence type="ECO:0000256" key="2">
    <source>
        <dbReference type="ARBA" id="ARBA00022840"/>
    </source>
</evidence>
<dbReference type="eggNOG" id="KOG0161">
    <property type="taxonomic scope" value="Eukaryota"/>
</dbReference>
<evidence type="ECO:0000256" key="1">
    <source>
        <dbReference type="ARBA" id="ARBA00022741"/>
    </source>
</evidence>
<feature type="binding site" evidence="6">
    <location>
        <begin position="102"/>
        <end position="109"/>
    </location>
    <ligand>
        <name>ATP</name>
        <dbReference type="ChEBI" id="CHEBI:30616"/>
    </ligand>
</feature>
<dbReference type="HOGENOM" id="CLU_000192_7_2_1"/>
<proteinExistence type="inferred from homology"/>
<dbReference type="Ensembl" id="ENSCSAVT00000004311.1">
    <property type="protein sequence ID" value="ENSCSAVP00000004248.1"/>
    <property type="gene ID" value="ENSCSAVG00000002508.1"/>
</dbReference>
<dbReference type="Gene3D" id="1.20.5.4820">
    <property type="match status" value="1"/>
</dbReference>
<sequence>QANEASYDRSGDISSLRHLNESSILHTLSSRYFGGLVYTFAGPHLVTIAQDQSNPSNYSSQVKSTYKGSRFGDTPPHIYAIAQHAHQDMMASNGDQCIITLGHSNAGKSCNIRHMVVYYAGVATSASSPTGWVMDGKVTSAMDVMSSFTTATTHQCKEATRCVFIYSVDFDRTGQMSALSVQALLLERSRVVHKPPGETNFHVFYQLLYGADPQLRWVVVCNADNPLIHVEEEPNFQQNALKGFAHLQKAFDHLGLNVEERKSVFHILAACLHLGMAGVQKVNGSRYQFAKADSAQKAASLLGVPAERLSKWIFQPSSSGKKNRSMSSASQNGEQQLNGFIISLYVEVFRTVVSFVNRSLSSSHRSQHSILIIDTPGYQGGSDDGRCASYYDLTYNYVQDRLHAHYHGNAFTSHRDRYLQENIDCDVIVPDCDFTRSIDVIGQPPSVGGGKGLLWLLDEEAPMEGATDESFVDRLLMQHQHQPKHSELLMVKRSEHGTHIHIQHQGGLHSVEYDTSGWLDHARFNSTNSSAAQVLQESKNGGERLHGSISGLKLDGGAANMKRSSSFKKSWGASVGAIKSVHSQDGLVDMLRRTQPHFILAVTPNLPQEARGSPNIPIIRHQIQGFQLVDVARMHTQGGYPEHMVFYEFRRHFDVLLRQIASNLPSNSTTVSMLDDQEATEHIVKFVELERSQYRLGNTQIFFRSGSLNALEDRRNAKVADVIIAFQARCRGYIARKKLERKKV</sequence>
<keyword evidence="9" id="KW-1185">Reference proteome</keyword>
<dbReference type="PANTHER" id="PTHR13140">
    <property type="entry name" value="MYOSIN"/>
    <property type="match status" value="1"/>
</dbReference>
<dbReference type="InParanoid" id="H2YG00"/>
<comment type="similarity">
    <text evidence="6">Belongs to the TRAFAC class myosin-kinesin ATPase superfamily. Myosin family.</text>
</comment>
<dbReference type="Gene3D" id="1.20.58.530">
    <property type="match status" value="1"/>
</dbReference>
<dbReference type="PANTHER" id="PTHR13140:SF706">
    <property type="entry name" value="DILUTE CLASS UNCONVENTIONAL MYOSIN, ISOFORM C"/>
    <property type="match status" value="1"/>
</dbReference>
<dbReference type="GO" id="GO:0051015">
    <property type="term" value="F:actin filament binding"/>
    <property type="evidence" value="ECO:0007669"/>
    <property type="project" value="TreeGrafter"/>
</dbReference>
<evidence type="ECO:0000313" key="9">
    <source>
        <dbReference type="Proteomes" id="UP000007875"/>
    </source>
</evidence>
<dbReference type="PROSITE" id="PS51456">
    <property type="entry name" value="MYOSIN_MOTOR"/>
    <property type="match status" value="1"/>
</dbReference>
<dbReference type="Gene3D" id="1.10.10.820">
    <property type="match status" value="1"/>
</dbReference>
<dbReference type="GO" id="GO:0016020">
    <property type="term" value="C:membrane"/>
    <property type="evidence" value="ECO:0007669"/>
    <property type="project" value="TreeGrafter"/>
</dbReference>
<dbReference type="SMART" id="SM00242">
    <property type="entry name" value="MYSc"/>
    <property type="match status" value="1"/>
</dbReference>
<reference evidence="8" key="2">
    <citation type="submission" date="2025-08" db="UniProtKB">
        <authorList>
            <consortium name="Ensembl"/>
        </authorList>
    </citation>
    <scope>IDENTIFICATION</scope>
</reference>
<dbReference type="PROSITE" id="PS50096">
    <property type="entry name" value="IQ"/>
    <property type="match status" value="1"/>
</dbReference>
<evidence type="ECO:0000256" key="3">
    <source>
        <dbReference type="ARBA" id="ARBA00023123"/>
    </source>
</evidence>
<dbReference type="InterPro" id="IPR027417">
    <property type="entry name" value="P-loop_NTPase"/>
</dbReference>
<dbReference type="SUPFAM" id="SSF52540">
    <property type="entry name" value="P-loop containing nucleoside triphosphate hydrolases"/>
    <property type="match status" value="1"/>
</dbReference>
<reference evidence="9" key="1">
    <citation type="submission" date="2003-08" db="EMBL/GenBank/DDBJ databases">
        <authorList>
            <person name="Birren B."/>
            <person name="Nusbaum C."/>
            <person name="Abebe A."/>
            <person name="Abouelleil A."/>
            <person name="Adekoya E."/>
            <person name="Ait-zahra M."/>
            <person name="Allen N."/>
            <person name="Allen T."/>
            <person name="An P."/>
            <person name="Anderson M."/>
            <person name="Anderson S."/>
            <person name="Arachchi H."/>
            <person name="Armbruster J."/>
            <person name="Bachantsang P."/>
            <person name="Baldwin J."/>
            <person name="Barry A."/>
            <person name="Bayul T."/>
            <person name="Blitshsteyn B."/>
            <person name="Bloom T."/>
            <person name="Blye J."/>
            <person name="Boguslavskiy L."/>
            <person name="Borowsky M."/>
            <person name="Boukhgalter B."/>
            <person name="Brunache A."/>
            <person name="Butler J."/>
            <person name="Calixte N."/>
            <person name="Calvo S."/>
            <person name="Camarata J."/>
            <person name="Campo K."/>
            <person name="Chang J."/>
            <person name="Cheshatsang Y."/>
            <person name="Citroen M."/>
            <person name="Collymore A."/>
            <person name="Considine T."/>
            <person name="Cook A."/>
            <person name="Cooke P."/>
            <person name="Corum B."/>
            <person name="Cuomo C."/>
            <person name="David R."/>
            <person name="Dawoe T."/>
            <person name="Degray S."/>
            <person name="Dodge S."/>
            <person name="Dooley K."/>
            <person name="Dorje P."/>
            <person name="Dorjee K."/>
            <person name="Dorris L."/>
            <person name="Duffey N."/>
            <person name="Dupes A."/>
            <person name="Elkins T."/>
            <person name="Engels R."/>
            <person name="Erickson J."/>
            <person name="Farina A."/>
            <person name="Faro S."/>
            <person name="Ferreira P."/>
            <person name="Fischer H."/>
            <person name="Fitzgerald M."/>
            <person name="Foley K."/>
            <person name="Gage D."/>
            <person name="Galagan J."/>
            <person name="Gearin G."/>
            <person name="Gnerre S."/>
            <person name="Gnirke A."/>
            <person name="Goyette A."/>
            <person name="Graham J."/>
            <person name="Grandbois E."/>
            <person name="Gyaltsen K."/>
            <person name="Hafez N."/>
            <person name="Hagopian D."/>
            <person name="Hagos B."/>
            <person name="Hall J."/>
            <person name="Hatcher B."/>
            <person name="Heller A."/>
            <person name="Higgins H."/>
            <person name="Honan T."/>
            <person name="Horn A."/>
            <person name="Houde N."/>
            <person name="Hughes L."/>
            <person name="Hulme W."/>
            <person name="Husby E."/>
            <person name="Iliev I."/>
            <person name="Jaffe D."/>
            <person name="Jones C."/>
            <person name="Kamal M."/>
            <person name="Kamat A."/>
            <person name="Kamvysselis M."/>
            <person name="Karlsson E."/>
            <person name="Kells C."/>
            <person name="Kieu A."/>
            <person name="Kisner P."/>
            <person name="Kodira C."/>
            <person name="Kulbokas E."/>
            <person name="Labutti K."/>
            <person name="Lama D."/>
            <person name="Landers T."/>
            <person name="Leger J."/>
            <person name="Levine S."/>
            <person name="Lewis D."/>
            <person name="Lewis T."/>
            <person name="Lindblad-toh K."/>
            <person name="Liu X."/>
            <person name="Lokyitsang T."/>
            <person name="Lokyitsang Y."/>
            <person name="Lucien O."/>
            <person name="Lui A."/>
            <person name="Ma L.J."/>
            <person name="Mabbitt R."/>
            <person name="Macdonald J."/>
            <person name="Maclean C."/>
            <person name="Major J."/>
            <person name="Manning J."/>
            <person name="Marabella R."/>
            <person name="Maru K."/>
            <person name="Matthews C."/>
            <person name="Mauceli E."/>
            <person name="Mccarthy M."/>
            <person name="Mcdonough S."/>
            <person name="Mcghee T."/>
            <person name="Meldrim J."/>
            <person name="Meneus L."/>
            <person name="Mesirov J."/>
            <person name="Mihalev A."/>
            <person name="Mihova T."/>
            <person name="Mikkelsen T."/>
            <person name="Mlenga V."/>
            <person name="Moru K."/>
            <person name="Mozes J."/>
            <person name="Mulrain L."/>
            <person name="Munson G."/>
            <person name="Naylor J."/>
            <person name="Newes C."/>
            <person name="Nguyen C."/>
            <person name="Nguyen N."/>
            <person name="Nguyen T."/>
            <person name="Nicol R."/>
            <person name="Nielsen C."/>
            <person name="Nizzari M."/>
            <person name="Norbu C."/>
            <person name="Norbu N."/>
            <person name="O'donnell P."/>
            <person name="Okoawo O."/>
            <person name="O'leary S."/>
            <person name="Omotosho B."/>
            <person name="O'neill K."/>
            <person name="Osman S."/>
            <person name="Parker S."/>
            <person name="Perrin D."/>
            <person name="Phunkhang P."/>
            <person name="Piqani B."/>
            <person name="Purcell S."/>
            <person name="Rachupka T."/>
            <person name="Ramasamy U."/>
            <person name="Rameau R."/>
            <person name="Ray V."/>
            <person name="Raymond C."/>
            <person name="Retta R."/>
            <person name="Richardson S."/>
            <person name="Rise C."/>
            <person name="Rodriguez J."/>
            <person name="Rogers J."/>
            <person name="Rogov P."/>
            <person name="Rutman M."/>
            <person name="Schupbach R."/>
            <person name="Seaman C."/>
            <person name="Settipalli S."/>
            <person name="Sharpe T."/>
            <person name="Sheridan J."/>
            <person name="Sherpa N."/>
            <person name="Shi J."/>
            <person name="Smirnov S."/>
            <person name="Smith C."/>
            <person name="Sougnez C."/>
            <person name="Spencer B."/>
            <person name="Stalker J."/>
            <person name="Stange-thomann N."/>
            <person name="Stavropoulos S."/>
            <person name="Stetson K."/>
            <person name="Stone C."/>
            <person name="Stone S."/>
            <person name="Stubbs M."/>
            <person name="Talamas J."/>
            <person name="Tchuinga P."/>
            <person name="Tenzing P."/>
            <person name="Tesfaye S."/>
            <person name="Theodore J."/>
            <person name="Thoulutsang Y."/>
            <person name="Topham K."/>
            <person name="Towey S."/>
            <person name="Tsamla T."/>
            <person name="Tsomo N."/>
            <person name="Vallee D."/>
            <person name="Vassiliev H."/>
            <person name="Venkataraman V."/>
            <person name="Vinson J."/>
            <person name="Vo A."/>
            <person name="Wade C."/>
            <person name="Wang S."/>
            <person name="Wangchuk T."/>
            <person name="Wangdi T."/>
            <person name="Whittaker C."/>
            <person name="Wilkinson J."/>
            <person name="Wu Y."/>
            <person name="Wyman D."/>
            <person name="Yadav S."/>
            <person name="Yang S."/>
            <person name="Yang X."/>
            <person name="Yeager S."/>
            <person name="Yee E."/>
            <person name="Young G."/>
            <person name="Zainoun J."/>
            <person name="Zembeck L."/>
            <person name="Zimmer A."/>
            <person name="Zody M."/>
            <person name="Lander E."/>
        </authorList>
    </citation>
    <scope>NUCLEOTIDE SEQUENCE [LARGE SCALE GENOMIC DNA]</scope>
</reference>
<keyword evidence="4 6" id="KW-0505">Motor protein</keyword>
<evidence type="ECO:0000256" key="6">
    <source>
        <dbReference type="PROSITE-ProRule" id="PRU00782"/>
    </source>
</evidence>
<keyword evidence="1 6" id="KW-0547">Nucleotide-binding</keyword>
<dbReference type="Proteomes" id="UP000007875">
    <property type="component" value="Unassembled WGS sequence"/>
</dbReference>
<dbReference type="Pfam" id="PF00063">
    <property type="entry name" value="Myosin_head"/>
    <property type="match status" value="1"/>
</dbReference>
<keyword evidence="5 6" id="KW-0009">Actin-binding</keyword>
<dbReference type="GO" id="GO:0005737">
    <property type="term" value="C:cytoplasm"/>
    <property type="evidence" value="ECO:0007669"/>
    <property type="project" value="TreeGrafter"/>
</dbReference>
<dbReference type="Gene3D" id="1.20.120.720">
    <property type="entry name" value="Myosin VI head, motor domain, U50 subdomain"/>
    <property type="match status" value="1"/>
</dbReference>
<comment type="caution">
    <text evidence="6">Lacks conserved residue(s) required for the propagation of feature annotation.</text>
</comment>
<dbReference type="InterPro" id="IPR036961">
    <property type="entry name" value="Kinesin_motor_dom_sf"/>
</dbReference>
<name>H2YG00_CIOSA</name>
<dbReference type="GeneTree" id="ENSGT00940000173653"/>
<dbReference type="GO" id="GO:0000146">
    <property type="term" value="F:microfilament motor activity"/>
    <property type="evidence" value="ECO:0007669"/>
    <property type="project" value="TreeGrafter"/>
</dbReference>
<dbReference type="AlphaFoldDB" id="H2YG00"/>
<dbReference type="InterPro" id="IPR001609">
    <property type="entry name" value="Myosin_head_motor_dom-like"/>
</dbReference>
<evidence type="ECO:0000259" key="7">
    <source>
        <dbReference type="PROSITE" id="PS51456"/>
    </source>
</evidence>
<feature type="domain" description="Myosin motor" evidence="7">
    <location>
        <begin position="8"/>
        <end position="716"/>
    </location>
</feature>
<keyword evidence="3 6" id="KW-0518">Myosin</keyword>
<dbReference type="STRING" id="51511.ENSCSAVP00000004248"/>
<evidence type="ECO:0000313" key="8">
    <source>
        <dbReference type="Ensembl" id="ENSCSAVP00000004248.1"/>
    </source>
</evidence>
<organism evidence="8 9">
    <name type="scientific">Ciona savignyi</name>
    <name type="common">Pacific transparent sea squirt</name>
    <dbReference type="NCBI Taxonomy" id="51511"/>
    <lineage>
        <taxon>Eukaryota</taxon>
        <taxon>Metazoa</taxon>
        <taxon>Chordata</taxon>
        <taxon>Tunicata</taxon>
        <taxon>Ascidiacea</taxon>
        <taxon>Phlebobranchia</taxon>
        <taxon>Cionidae</taxon>
        <taxon>Ciona</taxon>
    </lineage>
</organism>
<reference evidence="8" key="3">
    <citation type="submission" date="2025-09" db="UniProtKB">
        <authorList>
            <consortium name="Ensembl"/>
        </authorList>
    </citation>
    <scope>IDENTIFICATION</scope>
</reference>